<dbReference type="RefSeq" id="XP_043050220.1">
    <property type="nucleotide sequence ID" value="XM_043195023.1"/>
</dbReference>
<dbReference type="EMBL" id="JAHMUF010000006">
    <property type="protein sequence ID" value="KAG7194673.1"/>
    <property type="molecule type" value="Genomic_DNA"/>
</dbReference>
<feature type="transmembrane region" description="Helical" evidence="2">
    <location>
        <begin position="175"/>
        <end position="197"/>
    </location>
</feature>
<feature type="transmembrane region" description="Helical" evidence="2">
    <location>
        <begin position="109"/>
        <end position="132"/>
    </location>
</feature>
<evidence type="ECO:0000256" key="2">
    <source>
        <dbReference type="SAM" id="Phobius"/>
    </source>
</evidence>
<feature type="region of interest" description="Disordered" evidence="1">
    <location>
        <begin position="223"/>
        <end position="260"/>
    </location>
</feature>
<organism evidence="3 4">
    <name type="scientific">Scheffersomyces spartinae</name>
    <dbReference type="NCBI Taxonomy" id="45513"/>
    <lineage>
        <taxon>Eukaryota</taxon>
        <taxon>Fungi</taxon>
        <taxon>Dikarya</taxon>
        <taxon>Ascomycota</taxon>
        <taxon>Saccharomycotina</taxon>
        <taxon>Pichiomycetes</taxon>
        <taxon>Debaryomycetaceae</taxon>
        <taxon>Scheffersomyces</taxon>
    </lineage>
</organism>
<name>A0A9P7VBD1_9ASCO</name>
<dbReference type="GeneID" id="66117724"/>
<dbReference type="GO" id="GO:0045121">
    <property type="term" value="C:membrane raft"/>
    <property type="evidence" value="ECO:0007669"/>
    <property type="project" value="TreeGrafter"/>
</dbReference>
<accession>A0A9P7VBD1</accession>
<reference evidence="3" key="1">
    <citation type="submission" date="2021-03" db="EMBL/GenBank/DDBJ databases">
        <authorList>
            <person name="Palmer J.M."/>
        </authorList>
    </citation>
    <scope>NUCLEOTIDE SEQUENCE</scope>
    <source>
        <strain evidence="3">ARV_011</strain>
    </source>
</reference>
<dbReference type="PANTHER" id="PTHR36414:SF1">
    <property type="entry name" value="PROTEIN SUR7"/>
    <property type="match status" value="1"/>
</dbReference>
<dbReference type="AlphaFoldDB" id="A0A9P7VBD1"/>
<dbReference type="Pfam" id="PF06687">
    <property type="entry name" value="SUR7"/>
    <property type="match status" value="1"/>
</dbReference>
<dbReference type="Proteomes" id="UP000790833">
    <property type="component" value="Unassembled WGS sequence"/>
</dbReference>
<feature type="transmembrane region" description="Helical" evidence="2">
    <location>
        <begin position="139"/>
        <end position="163"/>
    </location>
</feature>
<comment type="caution">
    <text evidence="3">The sequence shown here is derived from an EMBL/GenBank/DDBJ whole genome shotgun (WGS) entry which is preliminary data.</text>
</comment>
<dbReference type="GO" id="GO:0006897">
    <property type="term" value="P:endocytosis"/>
    <property type="evidence" value="ECO:0007669"/>
    <property type="project" value="TreeGrafter"/>
</dbReference>
<protein>
    <submittedName>
        <fullName evidence="3">Uncharacterized protein</fullName>
    </submittedName>
</protein>
<evidence type="ECO:0000256" key="1">
    <source>
        <dbReference type="SAM" id="MobiDB-lite"/>
    </source>
</evidence>
<dbReference type="GO" id="GO:0005938">
    <property type="term" value="C:cell cortex"/>
    <property type="evidence" value="ECO:0007669"/>
    <property type="project" value="TreeGrafter"/>
</dbReference>
<dbReference type="GO" id="GO:0030866">
    <property type="term" value="P:cortical actin cytoskeleton organization"/>
    <property type="evidence" value="ECO:0007669"/>
    <property type="project" value="TreeGrafter"/>
</dbReference>
<gene>
    <name evidence="3" type="ORF">KQ657_004350</name>
</gene>
<dbReference type="GO" id="GO:0031505">
    <property type="term" value="P:fungal-type cell wall organization"/>
    <property type="evidence" value="ECO:0007669"/>
    <property type="project" value="TreeGrafter"/>
</dbReference>
<dbReference type="GO" id="GO:0005886">
    <property type="term" value="C:plasma membrane"/>
    <property type="evidence" value="ECO:0007669"/>
    <property type="project" value="InterPro"/>
</dbReference>
<dbReference type="OrthoDB" id="5419460at2759"/>
<dbReference type="InterPro" id="IPR009571">
    <property type="entry name" value="SUR7/Rim9-like_fungi"/>
</dbReference>
<keyword evidence="2" id="KW-1133">Transmembrane helix</keyword>
<evidence type="ECO:0000313" key="3">
    <source>
        <dbReference type="EMBL" id="KAG7194673.1"/>
    </source>
</evidence>
<keyword evidence="2" id="KW-0472">Membrane</keyword>
<proteinExistence type="predicted"/>
<dbReference type="PANTHER" id="PTHR36414">
    <property type="entry name" value="PROTEIN SUR7"/>
    <property type="match status" value="1"/>
</dbReference>
<sequence>MKVIRTFINLILLLGVVLLLVFTVLSGVSNTFPFKNFYWIEADTSGIPGAWDTTRWTFWGIQNANNFTQHLNSPATPISPVNNWSTRRNVPQKFISSQDTFYYLSRFSFVFFLIALAFTGFALIVDLLGLCWEVIDKIVVLLVLIALFFQAGGVAFQTAVVVMAKDAFNNDNRYAHVPVALMAIVWTAFVCLGLVWLNTTFATISQSWSNHLARVRANKEAQAGYPQQGAPEGGIVAPGMNDQSSFTRSAPAEVEKEHSNGGIRFFRVKKSHKTSDEESV</sequence>
<evidence type="ECO:0000313" key="4">
    <source>
        <dbReference type="Proteomes" id="UP000790833"/>
    </source>
</evidence>
<keyword evidence="2" id="KW-0812">Transmembrane</keyword>
<keyword evidence="4" id="KW-1185">Reference proteome</keyword>
<dbReference type="GO" id="GO:0032185">
    <property type="term" value="P:septin cytoskeleton organization"/>
    <property type="evidence" value="ECO:0007669"/>
    <property type="project" value="TreeGrafter"/>
</dbReference>